<reference evidence="1 2" key="1">
    <citation type="submission" date="2018-09" db="EMBL/GenBank/DDBJ databases">
        <authorList>
            <person name="Tagini F."/>
        </authorList>
    </citation>
    <scope>NUCLEOTIDE SEQUENCE [LARGE SCALE GENOMIC DNA]</scope>
    <source>
        <strain evidence="1 2">MK13</strain>
    </source>
</reference>
<dbReference type="Gene3D" id="1.10.10.10">
    <property type="entry name" value="Winged helix-like DNA-binding domain superfamily/Winged helix DNA-binding domain"/>
    <property type="match status" value="1"/>
</dbReference>
<evidence type="ECO:0000313" key="2">
    <source>
        <dbReference type="Proteomes" id="UP000267289"/>
    </source>
</evidence>
<protein>
    <recommendedName>
        <fullName evidence="3">HTH marR-type domain-containing protein</fullName>
    </recommendedName>
</protein>
<sequence length="70" mass="7897">MNPGTSCARRRWAKLIELADRGQRLLADAGERVADIEARWSELVGTGDFAHLCDTMQRLLDSLDPDEARR</sequence>
<accession>A0A498Q393</accession>
<evidence type="ECO:0008006" key="3">
    <source>
        <dbReference type="Google" id="ProtNLM"/>
    </source>
</evidence>
<keyword evidence="2" id="KW-1185">Reference proteome</keyword>
<proteinExistence type="predicted"/>
<dbReference type="EMBL" id="UPHQ01000091">
    <property type="protein sequence ID" value="VBA38310.1"/>
    <property type="molecule type" value="Genomic_DNA"/>
</dbReference>
<dbReference type="InterPro" id="IPR036388">
    <property type="entry name" value="WH-like_DNA-bd_sf"/>
</dbReference>
<gene>
    <name evidence="1" type="ORF">LAUMK13_02051</name>
</gene>
<name>A0A498Q393_9MYCO</name>
<evidence type="ECO:0000313" key="1">
    <source>
        <dbReference type="EMBL" id="VBA38310.1"/>
    </source>
</evidence>
<dbReference type="RefSeq" id="WP_425271518.1">
    <property type="nucleotide sequence ID" value="NZ_UPHQ01000091.1"/>
</dbReference>
<dbReference type="Proteomes" id="UP000267289">
    <property type="component" value="Unassembled WGS sequence"/>
</dbReference>
<organism evidence="1 2">
    <name type="scientific">Mycobacterium innocens</name>
    <dbReference type="NCBI Taxonomy" id="2341083"/>
    <lineage>
        <taxon>Bacteria</taxon>
        <taxon>Bacillati</taxon>
        <taxon>Actinomycetota</taxon>
        <taxon>Actinomycetes</taxon>
        <taxon>Mycobacteriales</taxon>
        <taxon>Mycobacteriaceae</taxon>
        <taxon>Mycobacterium</taxon>
    </lineage>
</organism>
<dbReference type="AlphaFoldDB" id="A0A498Q393"/>